<dbReference type="OrthoDB" id="1523296at2"/>
<dbReference type="NCBIfam" id="TIGR03347">
    <property type="entry name" value="VI_chp_1"/>
    <property type="match status" value="1"/>
</dbReference>
<name>A0A5C1AJS7_9BACT</name>
<reference evidence="2" key="1">
    <citation type="submission" date="2019-08" db="EMBL/GenBank/DDBJ databases">
        <title>Limnoglobus roseus gen. nov., sp. nov., a novel freshwater planctomycete with a giant genome from the family Gemmataceae.</title>
        <authorList>
            <person name="Kulichevskaya I.S."/>
            <person name="Naumoff D.G."/>
            <person name="Miroshnikov K."/>
            <person name="Ivanova A."/>
            <person name="Philippov D.A."/>
            <person name="Hakobyan A."/>
            <person name="Rijpstra I.C."/>
            <person name="Sinninghe Damste J.S."/>
            <person name="Liesack W."/>
            <person name="Dedysh S.N."/>
        </authorList>
    </citation>
    <scope>NUCLEOTIDE SEQUENCE [LARGE SCALE GENOMIC DNA]</scope>
    <source>
        <strain evidence="2">PX52</strain>
    </source>
</reference>
<dbReference type="AlphaFoldDB" id="A0A5C1AJS7"/>
<dbReference type="InterPro" id="IPR010732">
    <property type="entry name" value="T6SS_TssG-like"/>
</dbReference>
<keyword evidence="2" id="KW-1185">Reference proteome</keyword>
<organism evidence="1 2">
    <name type="scientific">Limnoglobus roseus</name>
    <dbReference type="NCBI Taxonomy" id="2598579"/>
    <lineage>
        <taxon>Bacteria</taxon>
        <taxon>Pseudomonadati</taxon>
        <taxon>Planctomycetota</taxon>
        <taxon>Planctomycetia</taxon>
        <taxon>Gemmatales</taxon>
        <taxon>Gemmataceae</taxon>
        <taxon>Limnoglobus</taxon>
    </lineage>
</organism>
<evidence type="ECO:0000313" key="1">
    <source>
        <dbReference type="EMBL" id="QEL19461.1"/>
    </source>
</evidence>
<proteinExistence type="predicted"/>
<dbReference type="KEGG" id="lrs:PX52LOC_06533"/>
<accession>A0A5C1AJS7</accession>
<dbReference type="PANTHER" id="PTHR35564:SF4">
    <property type="entry name" value="CYTOPLASMIC PROTEIN"/>
    <property type="match status" value="1"/>
</dbReference>
<protein>
    <submittedName>
        <fullName evidence="1">Type VI secretion system baseplate subunit TssG</fullName>
    </submittedName>
</protein>
<evidence type="ECO:0000313" key="2">
    <source>
        <dbReference type="Proteomes" id="UP000324974"/>
    </source>
</evidence>
<dbReference type="Proteomes" id="UP000324974">
    <property type="component" value="Chromosome"/>
</dbReference>
<dbReference type="Pfam" id="PF06996">
    <property type="entry name" value="T6SS_TssG"/>
    <property type="match status" value="1"/>
</dbReference>
<sequence length="387" mass="41518">MAATSGRTGSDLTVGEPGSVAALLFAEPYRFDFFQAVRILEALGREGTTRAGLGVGGAGPPAAEAVRFRVPSTLSFPPSSLVGLTPPAAGRVPELTVAFFGLIGPSGVLPRHYTERVARLVGDSHAPERYALRDWLDLFHHRLISHFYRAWAKYRLWVTRERATGPGVDPFTTAVQAFVGLATPGLTGRGTVTAPDTGPKPGPARTLATLSDDVTQLFAGHFSRRPRTAAGLEAVVTAYLGLPVRVDPFRGQWLSVDASDRAYTSALGGAALGTGPILGERVWDVQSKFRVRVGPVDRQQFDELLPDPSPTPAGKKFYLLMHLIRLYAGPEFDVEVQFVVRATEVPAAKLPLGTGRGPRLGRNTWLVSMTPERDAGDAAFTVADRPS</sequence>
<dbReference type="PANTHER" id="PTHR35564">
    <property type="match status" value="1"/>
</dbReference>
<dbReference type="EMBL" id="CP042425">
    <property type="protein sequence ID" value="QEL19461.1"/>
    <property type="molecule type" value="Genomic_DNA"/>
</dbReference>
<dbReference type="RefSeq" id="WP_149113846.1">
    <property type="nucleotide sequence ID" value="NZ_CP042425.1"/>
</dbReference>
<gene>
    <name evidence="1" type="ORF">PX52LOC_06533</name>
</gene>